<evidence type="ECO:0000256" key="1">
    <source>
        <dbReference type="SAM" id="MobiDB-lite"/>
    </source>
</evidence>
<dbReference type="Proteomes" id="UP001526201">
    <property type="component" value="Unassembled WGS sequence"/>
</dbReference>
<dbReference type="InterPro" id="IPR024384">
    <property type="entry name" value="DUF2742"/>
</dbReference>
<dbReference type="EMBL" id="JACKTY010000050">
    <property type="protein sequence ID" value="MCV7230425.1"/>
    <property type="molecule type" value="Genomic_DNA"/>
</dbReference>
<dbReference type="RefSeq" id="WP_264071710.1">
    <property type="nucleotide sequence ID" value="NZ_JACKTY010000050.1"/>
</dbReference>
<accession>A0ABT3CLV5</accession>
<name>A0ABT3CLV5_9MYCO</name>
<evidence type="ECO:0000313" key="3">
    <source>
        <dbReference type="Proteomes" id="UP001526201"/>
    </source>
</evidence>
<keyword evidence="3" id="KW-1185">Reference proteome</keyword>
<proteinExistence type="predicted"/>
<protein>
    <submittedName>
        <fullName evidence="2">DUF2742 domain-containing protein</fullName>
    </submittedName>
</protein>
<organism evidence="2 3">
    <name type="scientific">Mycolicibacterium komossense</name>
    <dbReference type="NCBI Taxonomy" id="1779"/>
    <lineage>
        <taxon>Bacteria</taxon>
        <taxon>Bacillati</taxon>
        <taxon>Actinomycetota</taxon>
        <taxon>Actinomycetes</taxon>
        <taxon>Mycobacteriales</taxon>
        <taxon>Mycobacteriaceae</taxon>
        <taxon>Mycolicibacterium</taxon>
    </lineage>
</organism>
<evidence type="ECO:0000313" key="2">
    <source>
        <dbReference type="EMBL" id="MCV7230425.1"/>
    </source>
</evidence>
<comment type="caution">
    <text evidence="2">The sequence shown here is derived from an EMBL/GenBank/DDBJ whole genome shotgun (WGS) entry which is preliminary data.</text>
</comment>
<sequence>MTAEPTSEFRSSDEESPAQPGGGTPPSRQVSWYTTFTFAERYATNHDVVLDNLPIPGTPSWCGMSDDDARKLLALVLGGVREALAHDTVQEQLGEASRDVSQAAKWISDDHRFLANRGKSYIRRSA</sequence>
<feature type="region of interest" description="Disordered" evidence="1">
    <location>
        <begin position="1"/>
        <end position="30"/>
    </location>
</feature>
<reference evidence="2 3" key="1">
    <citation type="journal article" date="2022" name="BMC Genomics">
        <title>Comparative genome analysis of mycobacteria focusing on tRNA and non-coding RNA.</title>
        <authorList>
            <person name="Behra P.R.K."/>
            <person name="Pettersson B.M.F."/>
            <person name="Ramesh M."/>
            <person name="Das S."/>
            <person name="Dasgupta S."/>
            <person name="Kirsebom L.A."/>
        </authorList>
    </citation>
    <scope>NUCLEOTIDE SEQUENCE [LARGE SCALE GENOMIC DNA]</scope>
    <source>
        <strain evidence="2 3">DSM 44078</strain>
    </source>
</reference>
<dbReference type="Pfam" id="PF10888">
    <property type="entry name" value="DUF2742"/>
    <property type="match status" value="1"/>
</dbReference>
<gene>
    <name evidence="2" type="ORF">H7J73_30895</name>
</gene>